<dbReference type="Proteomes" id="UP000594262">
    <property type="component" value="Unplaced"/>
</dbReference>
<evidence type="ECO:0000256" key="1">
    <source>
        <dbReference type="SAM" id="SignalP"/>
    </source>
</evidence>
<dbReference type="InterPro" id="IPR025615">
    <property type="entry name" value="TILa_dom"/>
</dbReference>
<reference evidence="3" key="1">
    <citation type="submission" date="2021-01" db="UniProtKB">
        <authorList>
            <consortium name="EnsemblMetazoa"/>
        </authorList>
    </citation>
    <scope>IDENTIFICATION</scope>
</reference>
<protein>
    <recommendedName>
        <fullName evidence="2">Ig-like domain-containing protein</fullName>
    </recommendedName>
</protein>
<name>A0A7M5TY68_9CNID</name>
<feature type="domain" description="Ig-like" evidence="2">
    <location>
        <begin position="143"/>
        <end position="241"/>
    </location>
</feature>
<dbReference type="AlphaFoldDB" id="A0A7M5TY68"/>
<dbReference type="InterPro" id="IPR036179">
    <property type="entry name" value="Ig-like_dom_sf"/>
</dbReference>
<keyword evidence="1" id="KW-0732">Signal</keyword>
<dbReference type="EnsemblMetazoa" id="CLYHEMT003407.1">
    <property type="protein sequence ID" value="CLYHEMP003407.1"/>
    <property type="gene ID" value="CLYHEMG003407"/>
</dbReference>
<evidence type="ECO:0000259" key="2">
    <source>
        <dbReference type="PROSITE" id="PS50835"/>
    </source>
</evidence>
<dbReference type="Gene3D" id="2.60.40.10">
    <property type="entry name" value="Immunoglobulins"/>
    <property type="match status" value="1"/>
</dbReference>
<feature type="chain" id="PRO_5029683548" description="Ig-like domain-containing protein" evidence="1">
    <location>
        <begin position="22"/>
        <end position="301"/>
    </location>
</feature>
<dbReference type="Pfam" id="PF12714">
    <property type="entry name" value="TILa"/>
    <property type="match status" value="1"/>
</dbReference>
<dbReference type="CDD" id="cd00096">
    <property type="entry name" value="Ig"/>
    <property type="match status" value="1"/>
</dbReference>
<proteinExistence type="predicted"/>
<sequence>MHSLIILVAFMALHKNCLVFCESCILETVNRVFRATSSYAFLRHIKTEQECINTCMKDENCDYVGWFFNNSYGEWHCLLNNVNFGEPPITYPWLGATVYKCRGSCQYERKSYKPGDTFYTDDCKQMCQCRLDGVKCSPFTCPPSRKALSKICFVKVLINYTSPIDASFKCSCSIFRCAAPERKYINANPSSTSHIHCEQSTLSWTFNNSDITSFSDSKYGRNLTTLFIHDVNENDEGDYRCGSDLNVYQLVIVKQKEPSTQYSMTSNGNQNHSNHLMLLWSMLFIIIVLFPHRAGQSESGS</sequence>
<dbReference type="PROSITE" id="PS50835">
    <property type="entry name" value="IG_LIKE"/>
    <property type="match status" value="1"/>
</dbReference>
<dbReference type="SUPFAM" id="SSF48726">
    <property type="entry name" value="Immunoglobulin"/>
    <property type="match status" value="1"/>
</dbReference>
<evidence type="ECO:0000313" key="3">
    <source>
        <dbReference type="EnsemblMetazoa" id="CLYHEMP003407.1"/>
    </source>
</evidence>
<keyword evidence="4" id="KW-1185">Reference proteome</keyword>
<organism evidence="3 4">
    <name type="scientific">Clytia hemisphaerica</name>
    <dbReference type="NCBI Taxonomy" id="252671"/>
    <lineage>
        <taxon>Eukaryota</taxon>
        <taxon>Metazoa</taxon>
        <taxon>Cnidaria</taxon>
        <taxon>Hydrozoa</taxon>
        <taxon>Hydroidolina</taxon>
        <taxon>Leptothecata</taxon>
        <taxon>Obeliida</taxon>
        <taxon>Clytiidae</taxon>
        <taxon>Clytia</taxon>
    </lineage>
</organism>
<dbReference type="InterPro" id="IPR007110">
    <property type="entry name" value="Ig-like_dom"/>
</dbReference>
<accession>A0A7M5TY68</accession>
<dbReference type="GeneID" id="136807760"/>
<feature type="signal peptide" evidence="1">
    <location>
        <begin position="1"/>
        <end position="21"/>
    </location>
</feature>
<dbReference type="InterPro" id="IPR013783">
    <property type="entry name" value="Ig-like_fold"/>
</dbReference>
<evidence type="ECO:0000313" key="4">
    <source>
        <dbReference type="Proteomes" id="UP000594262"/>
    </source>
</evidence>
<dbReference type="RefSeq" id="XP_066920478.1">
    <property type="nucleotide sequence ID" value="XM_067064377.1"/>
</dbReference>